<dbReference type="Proteomes" id="UP000323946">
    <property type="component" value="Unassembled WGS sequence"/>
</dbReference>
<feature type="region of interest" description="Disordered" evidence="1">
    <location>
        <begin position="1"/>
        <end position="28"/>
    </location>
</feature>
<reference evidence="3 4" key="1">
    <citation type="submission" date="2019-09" db="EMBL/GenBank/DDBJ databases">
        <title>Draft genome sequence of the thermophilic Saccharopolyspora hirsuta VKM Ac-666T.</title>
        <authorList>
            <person name="Lobastova T.G."/>
            <person name="Fokina V."/>
            <person name="Bragin E.Y."/>
            <person name="Shtratnikova V.Y."/>
            <person name="Starodumova I.P."/>
            <person name="Tarlachkov S.V."/>
            <person name="Donova M.V."/>
        </authorList>
    </citation>
    <scope>NUCLEOTIDE SEQUENCE [LARGE SCALE GENOMIC DNA]</scope>
    <source>
        <strain evidence="3 4">VKM Ac-666</strain>
    </source>
</reference>
<dbReference type="AlphaFoldDB" id="A0A5M7CBI9"/>
<keyword evidence="2" id="KW-1133">Transmembrane helix</keyword>
<evidence type="ECO:0000256" key="1">
    <source>
        <dbReference type="SAM" id="MobiDB-lite"/>
    </source>
</evidence>
<gene>
    <name evidence="3" type="ORF">F1721_04245</name>
</gene>
<dbReference type="EMBL" id="VWPH01000002">
    <property type="protein sequence ID" value="KAA5837041.1"/>
    <property type="molecule type" value="Genomic_DNA"/>
</dbReference>
<sequence length="109" mass="11370">MTALETAAHVLAQAPAPPNDPGGQGEDFGKSSPVGLVLLILFAVAVVFLIRSMTKHLRKLPVVFDEEKAAAAAPAKVKRAEAAREAEAAKAEAEANEKEEPKPDKGEGS</sequence>
<evidence type="ECO:0000313" key="3">
    <source>
        <dbReference type="EMBL" id="KAA5837041.1"/>
    </source>
</evidence>
<organism evidence="3 4">
    <name type="scientific">Saccharopolyspora hirsuta</name>
    <dbReference type="NCBI Taxonomy" id="1837"/>
    <lineage>
        <taxon>Bacteria</taxon>
        <taxon>Bacillati</taxon>
        <taxon>Actinomycetota</taxon>
        <taxon>Actinomycetes</taxon>
        <taxon>Pseudonocardiales</taxon>
        <taxon>Pseudonocardiaceae</taxon>
        <taxon>Saccharopolyspora</taxon>
    </lineage>
</organism>
<accession>A0A5M7CBI9</accession>
<comment type="caution">
    <text evidence="3">The sequence shown here is derived from an EMBL/GenBank/DDBJ whole genome shotgun (WGS) entry which is preliminary data.</text>
</comment>
<dbReference type="SMR" id="A0A5M7CBI9"/>
<dbReference type="RefSeq" id="WP_150065207.1">
    <property type="nucleotide sequence ID" value="NZ_JBEPDJ010000020.1"/>
</dbReference>
<protein>
    <submittedName>
        <fullName evidence="3">Uncharacterized protein</fullName>
    </submittedName>
</protein>
<evidence type="ECO:0000313" key="4">
    <source>
        <dbReference type="Proteomes" id="UP000323946"/>
    </source>
</evidence>
<dbReference type="OrthoDB" id="4775389at2"/>
<feature type="region of interest" description="Disordered" evidence="1">
    <location>
        <begin position="74"/>
        <end position="109"/>
    </location>
</feature>
<keyword evidence="2" id="KW-0812">Transmembrane</keyword>
<keyword evidence="4" id="KW-1185">Reference proteome</keyword>
<name>A0A5M7CBI9_SACHI</name>
<feature type="compositionally biased region" description="Basic and acidic residues" evidence="1">
    <location>
        <begin position="78"/>
        <end position="109"/>
    </location>
</feature>
<evidence type="ECO:0000256" key="2">
    <source>
        <dbReference type="SAM" id="Phobius"/>
    </source>
</evidence>
<keyword evidence="2" id="KW-0472">Membrane</keyword>
<feature type="transmembrane region" description="Helical" evidence="2">
    <location>
        <begin position="31"/>
        <end position="50"/>
    </location>
</feature>
<proteinExistence type="predicted"/>